<dbReference type="GeneID" id="4462950"/>
<protein>
    <submittedName>
        <fullName evidence="1">Uncharacterized protein</fullName>
    </submittedName>
</protein>
<dbReference type="Proteomes" id="UP000000674">
    <property type="component" value="Chromosome"/>
</dbReference>
<evidence type="ECO:0000313" key="2">
    <source>
        <dbReference type="Proteomes" id="UP000000674"/>
    </source>
</evidence>
<proteinExistence type="predicted"/>
<reference evidence="1 2" key="1">
    <citation type="submission" date="2006-10" db="EMBL/GenBank/DDBJ databases">
        <title>Complete sequence of Methanosaeta thermophila PT.</title>
        <authorList>
            <consortium name="US DOE Joint Genome Institute"/>
            <person name="Copeland A."/>
            <person name="Lucas S."/>
            <person name="Lapidus A."/>
            <person name="Barry K."/>
            <person name="Detter J.C."/>
            <person name="Glavina del Rio T."/>
            <person name="Hammon N."/>
            <person name="Israni S."/>
            <person name="Pitluck S."/>
            <person name="Chain P."/>
            <person name="Malfatti S."/>
            <person name="Shin M."/>
            <person name="Vergez L."/>
            <person name="Schmutz J."/>
            <person name="Larimer F."/>
            <person name="Land M."/>
            <person name="Hauser L."/>
            <person name="Kyrpides N."/>
            <person name="Kim E."/>
            <person name="Smith K.S."/>
            <person name="Ingram-Smith C."/>
            <person name="Richardson P."/>
        </authorList>
    </citation>
    <scope>NUCLEOTIDE SEQUENCE [LARGE SCALE GENOMIC DNA]</scope>
    <source>
        <strain evidence="2">DSM 6194 / JCM 14653 / NBRC 101360 / PT</strain>
    </source>
</reference>
<dbReference type="RefSeq" id="WP_011696322.1">
    <property type="nucleotide sequence ID" value="NC_008553.1"/>
</dbReference>
<dbReference type="EMBL" id="CP000477">
    <property type="protein sequence ID" value="ABK14929.1"/>
    <property type="molecule type" value="Genomic_DNA"/>
</dbReference>
<dbReference type="KEGG" id="mtp:Mthe_1147"/>
<dbReference type="AlphaFoldDB" id="A0B8A5"/>
<accession>A0B8A5</accession>
<keyword evidence="2" id="KW-1185">Reference proteome</keyword>
<organism evidence="1 2">
    <name type="scientific">Methanothrix thermoacetophila (strain DSM 6194 / JCM 14653 / NBRC 101360 / PT)</name>
    <name type="common">Methanosaeta thermophila</name>
    <dbReference type="NCBI Taxonomy" id="349307"/>
    <lineage>
        <taxon>Archaea</taxon>
        <taxon>Methanobacteriati</taxon>
        <taxon>Methanobacteriota</taxon>
        <taxon>Stenosarchaea group</taxon>
        <taxon>Methanomicrobia</taxon>
        <taxon>Methanotrichales</taxon>
        <taxon>Methanotrichaceae</taxon>
        <taxon>Methanothrix</taxon>
    </lineage>
</organism>
<name>A0B8A5_METTP</name>
<evidence type="ECO:0000313" key="1">
    <source>
        <dbReference type="EMBL" id="ABK14929.1"/>
    </source>
</evidence>
<gene>
    <name evidence="1" type="ordered locus">Mthe_1147</name>
</gene>
<dbReference type="OrthoDB" id="296807at2157"/>
<dbReference type="HOGENOM" id="CLU_1197658_0_0_2"/>
<dbReference type="Gene3D" id="2.60.120.380">
    <property type="match status" value="1"/>
</dbReference>
<sequence length="231" mass="25841">MRSLVPFVIPMLLMLAMGAAAHQPFFEGVDITAGDPWVVEDPTISTAIYATLDAPEDVDYYSFNATRGQTILLSILIPQIEGHENFKPRMALMGRGLAPARPPVRVYKPEGFGTVMLNPPENATTFFEPFTRTTYWTRQKELVRIPADGRYLVAVWDDSGMVGRYVFVIGDREVPGGDLAYPLKIRGYWRPLAEAGQNRSQNESAPMRQPGMEAVAASICMVLTFLLRRVW</sequence>